<dbReference type="Pfam" id="PF00431">
    <property type="entry name" value="CUB"/>
    <property type="match status" value="4"/>
</dbReference>
<feature type="domain" description="CUB" evidence="4">
    <location>
        <begin position="1"/>
        <end position="67"/>
    </location>
</feature>
<reference evidence="5" key="1">
    <citation type="submission" date="2021-03" db="EMBL/GenBank/DDBJ databases">
        <authorList>
            <person name="Tran Van P."/>
        </authorList>
    </citation>
    <scope>NUCLEOTIDE SEQUENCE</scope>
</reference>
<gene>
    <name evidence="5" type="ORF">TPAB3V08_LOCUS6520</name>
</gene>
<comment type="caution">
    <text evidence="3">Lacks conserved residue(s) required for the propagation of feature annotation.</text>
</comment>
<dbReference type="InterPro" id="IPR035914">
    <property type="entry name" value="Sperma_CUB_dom_sf"/>
</dbReference>
<keyword evidence="2" id="KW-1015">Disulfide bond</keyword>
<evidence type="ECO:0000256" key="1">
    <source>
        <dbReference type="ARBA" id="ARBA00022737"/>
    </source>
</evidence>
<evidence type="ECO:0000259" key="4">
    <source>
        <dbReference type="PROSITE" id="PS01180"/>
    </source>
</evidence>
<keyword evidence="1" id="KW-0677">Repeat</keyword>
<evidence type="ECO:0000313" key="5">
    <source>
        <dbReference type="EMBL" id="CAG2059558.1"/>
    </source>
</evidence>
<sequence>MGSLASVMLVSIRDGDTENSTLIGTYCGEDNDMVPPPVLSTHNYLWIKFKTDSSLVNKGFLANYSSVDRFGHLLPFYTAVEPLGQAPVCGGIYKLSSGTIQTPAHPDTYPPGTECRWVISTNPGKVIQLTFTTFNLEDGSYSTDCPFDSVTVYDNSSIPNTGGIMGKFCGNTIPPVLTSVGNMITINFKSDFSRQMEGFSANYITIDTSTNSCVIVAKKRLYKLVFCVLAVCGGNYFSATGMIRSPNYPNGYPRNKNCVWKITAPSGQQIMLNVTDFKLEHHHMCKFDYLEINGFKLSLHIIMGQHSAPLRQALLSLFSVNVAGGLWPALVGSIVSPNYPQPYNHKAECLWKVIVSRGSAIQMVFVDLDLESQISCLYDYVEVRDGIDSSAKLIGRYCTAGSHPLIIHSTGNHLFVKFRSDISRSGRGFHIKFDTG</sequence>
<feature type="domain" description="CUB" evidence="4">
    <location>
        <begin position="323"/>
        <end position="436"/>
    </location>
</feature>
<keyword evidence="6" id="KW-1185">Reference proteome</keyword>
<feature type="domain" description="CUB" evidence="4">
    <location>
        <begin position="89"/>
        <end position="206"/>
    </location>
</feature>
<dbReference type="Proteomes" id="UP001153148">
    <property type="component" value="Unassembled WGS sequence"/>
</dbReference>
<protein>
    <recommendedName>
        <fullName evidence="4">CUB domain-containing protein</fullName>
    </recommendedName>
</protein>
<dbReference type="EMBL" id="CAJPIN010009904">
    <property type="protein sequence ID" value="CAG2059558.1"/>
    <property type="molecule type" value="Genomic_DNA"/>
</dbReference>
<dbReference type="CDD" id="cd00041">
    <property type="entry name" value="CUB"/>
    <property type="match status" value="3"/>
</dbReference>
<dbReference type="PROSITE" id="PS01180">
    <property type="entry name" value="CUB"/>
    <property type="match status" value="4"/>
</dbReference>
<dbReference type="SMART" id="SM00042">
    <property type="entry name" value="CUB"/>
    <property type="match status" value="3"/>
</dbReference>
<name>A0ABN7NUX5_TIMPD</name>
<evidence type="ECO:0000256" key="2">
    <source>
        <dbReference type="ARBA" id="ARBA00023157"/>
    </source>
</evidence>
<comment type="caution">
    <text evidence="5">The sequence shown here is derived from an EMBL/GenBank/DDBJ whole genome shotgun (WGS) entry which is preliminary data.</text>
</comment>
<evidence type="ECO:0000313" key="6">
    <source>
        <dbReference type="Proteomes" id="UP001153148"/>
    </source>
</evidence>
<dbReference type="PANTHER" id="PTHR24251">
    <property type="entry name" value="OVOCHYMASE-RELATED"/>
    <property type="match status" value="1"/>
</dbReference>
<dbReference type="SUPFAM" id="SSF49854">
    <property type="entry name" value="Spermadhesin, CUB domain"/>
    <property type="match status" value="4"/>
</dbReference>
<organism evidence="5 6">
    <name type="scientific">Timema podura</name>
    <name type="common">Walking stick</name>
    <dbReference type="NCBI Taxonomy" id="61482"/>
    <lineage>
        <taxon>Eukaryota</taxon>
        <taxon>Metazoa</taxon>
        <taxon>Ecdysozoa</taxon>
        <taxon>Arthropoda</taxon>
        <taxon>Hexapoda</taxon>
        <taxon>Insecta</taxon>
        <taxon>Pterygota</taxon>
        <taxon>Neoptera</taxon>
        <taxon>Polyneoptera</taxon>
        <taxon>Phasmatodea</taxon>
        <taxon>Timematodea</taxon>
        <taxon>Timematoidea</taxon>
        <taxon>Timematidae</taxon>
        <taxon>Timema</taxon>
    </lineage>
</organism>
<dbReference type="InterPro" id="IPR000859">
    <property type="entry name" value="CUB_dom"/>
</dbReference>
<proteinExistence type="predicted"/>
<feature type="domain" description="CUB" evidence="4">
    <location>
        <begin position="232"/>
        <end position="292"/>
    </location>
</feature>
<accession>A0ABN7NUX5</accession>
<dbReference type="Gene3D" id="2.60.120.290">
    <property type="entry name" value="Spermadhesin, CUB domain"/>
    <property type="match status" value="4"/>
</dbReference>
<evidence type="ECO:0000256" key="3">
    <source>
        <dbReference type="PROSITE-ProRule" id="PRU00059"/>
    </source>
</evidence>